<gene>
    <name evidence="1" type="ORF">MRB53_033905</name>
</gene>
<name>A0ACC2KWC7_PERAE</name>
<dbReference type="Proteomes" id="UP001234297">
    <property type="component" value="Chromosome 11"/>
</dbReference>
<sequence length="146" mass="16545">MKSHEPKWWLGEPMWETVVNHGLKAATYFWPGSEVVKGNWNCPLNFCCHYNGSVPSEEWVDTILKYFDLPSSEIPVLVTLYFEDPDHQGHQVGPDDPQIIEVVARIDRMIGRLIQGLQKRGLFEDVSIILIGGHGTVGTCDKKLIL</sequence>
<protein>
    <submittedName>
        <fullName evidence="1">Uncharacterized protein</fullName>
    </submittedName>
</protein>
<comment type="caution">
    <text evidence="1">The sequence shown here is derived from an EMBL/GenBank/DDBJ whole genome shotgun (WGS) entry which is preliminary data.</text>
</comment>
<evidence type="ECO:0000313" key="2">
    <source>
        <dbReference type="Proteomes" id="UP001234297"/>
    </source>
</evidence>
<keyword evidence="2" id="KW-1185">Reference proteome</keyword>
<reference evidence="1 2" key="1">
    <citation type="journal article" date="2022" name="Hortic Res">
        <title>A haplotype resolved chromosomal level avocado genome allows analysis of novel avocado genes.</title>
        <authorList>
            <person name="Nath O."/>
            <person name="Fletcher S.J."/>
            <person name="Hayward A."/>
            <person name="Shaw L.M."/>
            <person name="Masouleh A.K."/>
            <person name="Furtado A."/>
            <person name="Henry R.J."/>
            <person name="Mitter N."/>
        </authorList>
    </citation>
    <scope>NUCLEOTIDE SEQUENCE [LARGE SCALE GENOMIC DNA]</scope>
    <source>
        <strain evidence="2">cv. Hass</strain>
    </source>
</reference>
<accession>A0ACC2KWC7</accession>
<proteinExistence type="predicted"/>
<evidence type="ECO:0000313" key="1">
    <source>
        <dbReference type="EMBL" id="KAJ8625375.1"/>
    </source>
</evidence>
<organism evidence="1 2">
    <name type="scientific">Persea americana</name>
    <name type="common">Avocado</name>
    <dbReference type="NCBI Taxonomy" id="3435"/>
    <lineage>
        <taxon>Eukaryota</taxon>
        <taxon>Viridiplantae</taxon>
        <taxon>Streptophyta</taxon>
        <taxon>Embryophyta</taxon>
        <taxon>Tracheophyta</taxon>
        <taxon>Spermatophyta</taxon>
        <taxon>Magnoliopsida</taxon>
        <taxon>Magnoliidae</taxon>
        <taxon>Laurales</taxon>
        <taxon>Lauraceae</taxon>
        <taxon>Persea</taxon>
    </lineage>
</organism>
<dbReference type="EMBL" id="CM056819">
    <property type="protein sequence ID" value="KAJ8625375.1"/>
    <property type="molecule type" value="Genomic_DNA"/>
</dbReference>